<dbReference type="RefSeq" id="XP_028042369.1">
    <property type="nucleotide sequence ID" value="XM_028186568.1"/>
</dbReference>
<keyword evidence="2 4" id="KW-0863">Zinc-finger</keyword>
<dbReference type="Gene3D" id="3.30.40.10">
    <property type="entry name" value="Zinc/RING finger domain, C3HC4 (zinc finger)"/>
    <property type="match status" value="1"/>
</dbReference>
<accession>A0A6J2KQG3</accession>
<feature type="domain" description="Tudor" evidence="8">
    <location>
        <begin position="1297"/>
        <end position="1357"/>
    </location>
</feature>
<dbReference type="PROSITE" id="PS50304">
    <property type="entry name" value="TUDOR"/>
    <property type="match status" value="4"/>
</dbReference>
<evidence type="ECO:0000256" key="5">
    <source>
        <dbReference type="SAM" id="MobiDB-lite"/>
    </source>
</evidence>
<evidence type="ECO:0000259" key="8">
    <source>
        <dbReference type="PROSITE" id="PS50304"/>
    </source>
</evidence>
<dbReference type="CDD" id="cd19756">
    <property type="entry name" value="Bbox2"/>
    <property type="match status" value="1"/>
</dbReference>
<feature type="region of interest" description="Disordered" evidence="5">
    <location>
        <begin position="1200"/>
        <end position="1224"/>
    </location>
</feature>
<dbReference type="Pfam" id="PF00643">
    <property type="entry name" value="zf-B_box"/>
    <property type="match status" value="1"/>
</dbReference>
<evidence type="ECO:0000313" key="9">
    <source>
        <dbReference type="Proteomes" id="UP000504629"/>
    </source>
</evidence>
<feature type="domain" description="Tudor" evidence="8">
    <location>
        <begin position="1017"/>
        <end position="1075"/>
    </location>
</feature>
<dbReference type="PANTHER" id="PTHR16442">
    <property type="entry name" value="RING FINGER PROTEIN 17"/>
    <property type="match status" value="1"/>
</dbReference>
<keyword evidence="3" id="KW-0862">Zinc</keyword>
<dbReference type="Gene3D" id="2.40.50.90">
    <property type="match status" value="5"/>
</dbReference>
<evidence type="ECO:0000259" key="7">
    <source>
        <dbReference type="PROSITE" id="PS50119"/>
    </source>
</evidence>
<dbReference type="Gene3D" id="3.30.160.60">
    <property type="entry name" value="Classic Zinc Finger"/>
    <property type="match status" value="1"/>
</dbReference>
<evidence type="ECO:0000256" key="4">
    <source>
        <dbReference type="PROSITE-ProRule" id="PRU00024"/>
    </source>
</evidence>
<evidence type="ECO:0000259" key="6">
    <source>
        <dbReference type="PROSITE" id="PS50089"/>
    </source>
</evidence>
<protein>
    <submittedName>
        <fullName evidence="10">RING finger protein 17</fullName>
    </submittedName>
</protein>
<evidence type="ECO:0000256" key="3">
    <source>
        <dbReference type="ARBA" id="ARBA00022833"/>
    </source>
</evidence>
<dbReference type="PANTHER" id="PTHR16442:SF1">
    <property type="entry name" value="RING FINGER PROTEIN 17"/>
    <property type="match status" value="1"/>
</dbReference>
<proteinExistence type="predicted"/>
<dbReference type="Gene3D" id="2.30.30.140">
    <property type="match status" value="5"/>
</dbReference>
<feature type="domain" description="Tudor" evidence="8">
    <location>
        <begin position="1560"/>
        <end position="1620"/>
    </location>
</feature>
<dbReference type="InterPro" id="IPR000315">
    <property type="entry name" value="Znf_B-box"/>
</dbReference>
<keyword evidence="9" id="KW-1185">Reference proteome</keyword>
<name>A0A6J2KQG3_BOMMA</name>
<dbReference type="CTD" id="42236"/>
<feature type="domain" description="B box-type" evidence="7">
    <location>
        <begin position="180"/>
        <end position="231"/>
    </location>
</feature>
<organism evidence="9 10">
    <name type="scientific">Bombyx mandarina</name>
    <name type="common">Wild silk moth</name>
    <name type="synonym">Wild silkworm</name>
    <dbReference type="NCBI Taxonomy" id="7092"/>
    <lineage>
        <taxon>Eukaryota</taxon>
        <taxon>Metazoa</taxon>
        <taxon>Ecdysozoa</taxon>
        <taxon>Arthropoda</taxon>
        <taxon>Hexapoda</taxon>
        <taxon>Insecta</taxon>
        <taxon>Pterygota</taxon>
        <taxon>Neoptera</taxon>
        <taxon>Endopterygota</taxon>
        <taxon>Lepidoptera</taxon>
        <taxon>Glossata</taxon>
        <taxon>Ditrysia</taxon>
        <taxon>Bombycoidea</taxon>
        <taxon>Bombycidae</taxon>
        <taxon>Bombycinae</taxon>
        <taxon>Bombyx</taxon>
    </lineage>
</organism>
<dbReference type="CDD" id="cd20379">
    <property type="entry name" value="Tudor_dTUD-like"/>
    <property type="match status" value="1"/>
</dbReference>
<evidence type="ECO:0000256" key="1">
    <source>
        <dbReference type="ARBA" id="ARBA00022723"/>
    </source>
</evidence>
<dbReference type="PROSITE" id="PS50089">
    <property type="entry name" value="ZF_RING_2"/>
    <property type="match status" value="1"/>
</dbReference>
<dbReference type="Pfam" id="PF00567">
    <property type="entry name" value="TUDOR"/>
    <property type="match status" value="5"/>
</dbReference>
<dbReference type="KEGG" id="bman:114252084"/>
<evidence type="ECO:0000313" key="10">
    <source>
        <dbReference type="RefSeq" id="XP_028042369.1"/>
    </source>
</evidence>
<gene>
    <name evidence="10" type="primary">LOC114252084</name>
</gene>
<feature type="domain" description="RING-type" evidence="6">
    <location>
        <begin position="12"/>
        <end position="63"/>
    </location>
</feature>
<dbReference type="SMART" id="SM00336">
    <property type="entry name" value="BBOX"/>
    <property type="match status" value="2"/>
</dbReference>
<feature type="domain" description="Tudor" evidence="8">
    <location>
        <begin position="556"/>
        <end position="619"/>
    </location>
</feature>
<dbReference type="SUPFAM" id="SSF57845">
    <property type="entry name" value="B-box zinc-binding domain"/>
    <property type="match status" value="1"/>
</dbReference>
<feature type="domain" description="B box-type" evidence="7">
    <location>
        <begin position="130"/>
        <end position="176"/>
    </location>
</feature>
<reference evidence="10" key="1">
    <citation type="submission" date="2025-08" db="UniProtKB">
        <authorList>
            <consortium name="RefSeq"/>
        </authorList>
    </citation>
    <scope>IDENTIFICATION</scope>
    <source>
        <tissue evidence="10">Silk gland</tissue>
    </source>
</reference>
<dbReference type="Proteomes" id="UP000504629">
    <property type="component" value="Unplaced"/>
</dbReference>
<keyword evidence="1" id="KW-0479">Metal-binding</keyword>
<dbReference type="GeneID" id="114252084"/>
<dbReference type="SMART" id="SM00333">
    <property type="entry name" value="TUDOR"/>
    <property type="match status" value="5"/>
</dbReference>
<dbReference type="CDD" id="cd19757">
    <property type="entry name" value="Bbox1"/>
    <property type="match status" value="1"/>
</dbReference>
<dbReference type="InterPro" id="IPR001841">
    <property type="entry name" value="Znf_RING"/>
</dbReference>
<dbReference type="OrthoDB" id="5800423at2759"/>
<dbReference type="InterPro" id="IPR017907">
    <property type="entry name" value="Znf_RING_CS"/>
</dbReference>
<dbReference type="GO" id="GO:0005737">
    <property type="term" value="C:cytoplasm"/>
    <property type="evidence" value="ECO:0007669"/>
    <property type="project" value="UniProtKB-ARBA"/>
</dbReference>
<dbReference type="InterPro" id="IPR002999">
    <property type="entry name" value="Tudor"/>
</dbReference>
<sequence length="1700" mass="194670">MEPIDLETKKCCPNCSQPYQFQILSTISKINLPLFLECGHTVCENCIRNIVKFHEPIECRICQKCMEIDSSESCLLIQEKFKFFKKFPVNFQMLGELAFQLIQIPRNSKKDSNDDDYYIDLKTLMKSTENTQGPCLECKKMSSKICQQCATILCEACFNKSHKNFAIFKNHVLQNIESILTTNYCNLHNDKQLDYYCNDCSKPICIDCLMVGGEKSCKNHNTTSKQEVNDKFIEELGNIAPKLYETFKRLTKTAVDIGNILYHIENENEANELTRAYSTTEQHFSKLCYAVQKHKQENLDVINKLKCSEKDSLMQAKTVIATAIEKANKVLNMINLTSDPKKLKHMNLSVIFNEAKEITEAPWYLSRSEIGKEPLKAVVDEELCALVNDFLHLDGNAEFVYKLQRTQDLGDNIEIPPPPDAPVFPPELPKDVREQNKAVTEREKDNQRTSGFFKLAPKYRNKSNSVTSLNSNSSDSSHQSLFNYADLYKPTQPVSPFVENQHPKQLREGTQELIYITHIVDPHNFYVQRVCQQAMVKEMLREFRNAKSLPKPSLNHVAEGKLYLAFNEADKMWQRCRVISIDKRHMENPVFHVFCIDFGSTESVKIDKLRLLPPARVQSPYPLAINCSISNCEPKTGAWTNHDAYLIQHIVDNKQAVIHIRRVCSTSNYTVKLECDVTTFEHGVSIAHALVFHDRARMPNPKLPYLPVAQENPKLFISNNDFKYKAIEEVTITHTVNPDKFFVRKRHLQKTYENLCEEMDQEYCANITTETIYLPEIGMACAVQTERGGWARGVVRETPGRGRVRVWLADCGRTHVLHYSALRYLRDKFTKAAALATECHLAGVTPLHKKWNTGSVALLQKYEDTWLELHVQDNRSKGSIGVTLFDKSDPDDVVCINNLMIKYKFAISFGLFKFNTNEAVEEQVITNKNPLDVQRPKAKPQTENIKILKRQCSVQEKEEDLEAKDKGPLRLEAKLLYYKSPSLIYVSLIHQQKAFNKLFENIQKFYSNNKDQTKAKDWNVGDRCCTLCIQSQTWRRAVILEIEGENVKVFYSDFACTETVPICSLRELTSEFASIGDAAIKCHLCGVIPAVGDEWPSLTKEYLGDLLEAYQRIFITKLGNFKDKSMSVEIWVYHTTQGGALEPNQSEWRCLNNKIIDQGLAIPDKTRTVSNSENSQSLDEILAIFNISGTVREWLQLEPQESFSEPKKSAECRSETSTPIDQDDNVTVTNSSKVVFISDWLPPEPLPSHEFTAMPTYIDNDGVIYLHDVSQNDTLELIQKALDVRFKKPDHKAKYAKWSIGEPCIALFFLDNRFYRGKVLEVNEESSTCLIHYIDYGNEEICSFENLRKNIALHEIPVQAHKCFLHGIKPVDKHWDRNALDYIHKSIVEKECYVKVCGEPVEGVIPVDLKYNKLWINSHLVDFEMAEYVDGSKAVIKRFAPSKLNEDVGDIILVESDGSPDYIIEKEPNSPDLLATSKDSYDALQGKDWNMLMEEEEIDEDIIITFPKNEMEEFRCNISSINDPNILELSILHDDKTTSQYNQLFSSVQSEGGDRPPLNGIYENKACIAIFPEDNLWYRASILQYSSTQNRIKVRFVDYGNIEVISPADVREIKDEWAELPPVTISAKLYNVQLSPDAEMNSIVKVYTDVLLDKGPFQTKIIEYENDIPCVELRNDNNVLINKMLTKNTAFLEASAFSDN</sequence>
<dbReference type="GO" id="GO:0008270">
    <property type="term" value="F:zinc ion binding"/>
    <property type="evidence" value="ECO:0007669"/>
    <property type="project" value="UniProtKB-KW"/>
</dbReference>
<dbReference type="InterPro" id="IPR035437">
    <property type="entry name" value="SNase_OB-fold_sf"/>
</dbReference>
<dbReference type="SUPFAM" id="SSF63748">
    <property type="entry name" value="Tudor/PWWP/MBT"/>
    <property type="match status" value="5"/>
</dbReference>
<evidence type="ECO:0000256" key="2">
    <source>
        <dbReference type="ARBA" id="ARBA00022771"/>
    </source>
</evidence>
<dbReference type="PROSITE" id="PS50119">
    <property type="entry name" value="ZF_BBOX"/>
    <property type="match status" value="2"/>
</dbReference>
<dbReference type="InterPro" id="IPR013083">
    <property type="entry name" value="Znf_RING/FYVE/PHD"/>
</dbReference>
<feature type="compositionally biased region" description="Polar residues" evidence="5">
    <location>
        <begin position="1215"/>
        <end position="1224"/>
    </location>
</feature>
<feature type="compositionally biased region" description="Basic and acidic residues" evidence="5">
    <location>
        <begin position="1204"/>
        <end position="1214"/>
    </location>
</feature>
<dbReference type="PROSITE" id="PS00518">
    <property type="entry name" value="ZF_RING_1"/>
    <property type="match status" value="1"/>
</dbReference>